<keyword evidence="9 10" id="KW-0472">Membrane</keyword>
<evidence type="ECO:0000313" key="14">
    <source>
        <dbReference type="EMBL" id="KAK3943461.1"/>
    </source>
</evidence>
<feature type="repeat" description="Solcar" evidence="10">
    <location>
        <begin position="68"/>
        <end position="150"/>
    </location>
</feature>
<evidence type="ECO:0000256" key="12">
    <source>
        <dbReference type="SAM" id="MobiDB-lite"/>
    </source>
</evidence>
<evidence type="ECO:0000256" key="8">
    <source>
        <dbReference type="ARBA" id="ARBA00023128"/>
    </source>
</evidence>
<dbReference type="AlphaFoldDB" id="A0AAN6S896"/>
<evidence type="ECO:0000256" key="10">
    <source>
        <dbReference type="PROSITE-ProRule" id="PRU00282"/>
    </source>
</evidence>
<feature type="compositionally biased region" description="Polar residues" evidence="12">
    <location>
        <begin position="30"/>
        <end position="42"/>
    </location>
</feature>
<feature type="repeat" description="Solcar" evidence="10">
    <location>
        <begin position="177"/>
        <end position="280"/>
    </location>
</feature>
<keyword evidence="7 13" id="KW-1133">Transmembrane helix</keyword>
<evidence type="ECO:0000256" key="5">
    <source>
        <dbReference type="ARBA" id="ARBA00022737"/>
    </source>
</evidence>
<gene>
    <name evidence="14" type="ORF">QBC46DRAFT_377099</name>
</gene>
<dbReference type="Gene3D" id="1.50.40.10">
    <property type="entry name" value="Mitochondrial carrier domain"/>
    <property type="match status" value="1"/>
</dbReference>
<dbReference type="GO" id="GO:0031966">
    <property type="term" value="C:mitochondrial membrane"/>
    <property type="evidence" value="ECO:0007669"/>
    <property type="project" value="UniProtKB-SubCell"/>
</dbReference>
<evidence type="ECO:0000256" key="11">
    <source>
        <dbReference type="RuleBase" id="RU000488"/>
    </source>
</evidence>
<evidence type="ECO:0000256" key="6">
    <source>
        <dbReference type="ARBA" id="ARBA00022792"/>
    </source>
</evidence>
<accession>A0AAN6S896</accession>
<reference evidence="15" key="1">
    <citation type="journal article" date="2023" name="Mol. Phylogenet. Evol.">
        <title>Genome-scale phylogeny and comparative genomics of the fungal order Sordariales.</title>
        <authorList>
            <person name="Hensen N."/>
            <person name="Bonometti L."/>
            <person name="Westerberg I."/>
            <person name="Brannstrom I.O."/>
            <person name="Guillou S."/>
            <person name="Cros-Aarteil S."/>
            <person name="Calhoun S."/>
            <person name="Haridas S."/>
            <person name="Kuo A."/>
            <person name="Mondo S."/>
            <person name="Pangilinan J."/>
            <person name="Riley R."/>
            <person name="LaButti K."/>
            <person name="Andreopoulos B."/>
            <person name="Lipzen A."/>
            <person name="Chen C."/>
            <person name="Yan M."/>
            <person name="Daum C."/>
            <person name="Ng V."/>
            <person name="Clum A."/>
            <person name="Steindorff A."/>
            <person name="Ohm R.A."/>
            <person name="Martin F."/>
            <person name="Silar P."/>
            <person name="Natvig D.O."/>
            <person name="Lalanne C."/>
            <person name="Gautier V."/>
            <person name="Ament-Velasquez S.L."/>
            <person name="Kruys A."/>
            <person name="Hutchinson M.I."/>
            <person name="Powell A.J."/>
            <person name="Barry K."/>
            <person name="Miller A.N."/>
            <person name="Grigoriev I.V."/>
            <person name="Debuchy R."/>
            <person name="Gladieux P."/>
            <person name="Hiltunen Thoren M."/>
            <person name="Johannesson H."/>
        </authorList>
    </citation>
    <scope>NUCLEOTIDE SEQUENCE [LARGE SCALE GENOMIC DNA]</scope>
    <source>
        <strain evidence="15">CBS 340.73</strain>
    </source>
</reference>
<keyword evidence="5" id="KW-0677">Repeat</keyword>
<dbReference type="PANTHER" id="PTHR45624:SF9">
    <property type="entry name" value="CARRIER PROTEIN, PUTATIVE (AFU_ORTHOLOGUE AFUA_4G06390)-RELATED"/>
    <property type="match status" value="1"/>
</dbReference>
<protein>
    <submittedName>
        <fullName evidence="14">Solute carrier</fullName>
    </submittedName>
</protein>
<dbReference type="InterPro" id="IPR023395">
    <property type="entry name" value="MCP_dom_sf"/>
</dbReference>
<feature type="repeat" description="Solcar" evidence="10">
    <location>
        <begin position="291"/>
        <end position="374"/>
    </location>
</feature>
<dbReference type="GO" id="GO:0022857">
    <property type="term" value="F:transmembrane transporter activity"/>
    <property type="evidence" value="ECO:0007669"/>
    <property type="project" value="TreeGrafter"/>
</dbReference>
<keyword evidence="4 10" id="KW-0812">Transmembrane</keyword>
<evidence type="ECO:0000256" key="13">
    <source>
        <dbReference type="SAM" id="Phobius"/>
    </source>
</evidence>
<dbReference type="PROSITE" id="PS50920">
    <property type="entry name" value="SOLCAR"/>
    <property type="match status" value="3"/>
</dbReference>
<feature type="transmembrane region" description="Helical" evidence="13">
    <location>
        <begin position="294"/>
        <end position="314"/>
    </location>
</feature>
<feature type="compositionally biased region" description="Low complexity" evidence="12">
    <location>
        <begin position="43"/>
        <end position="60"/>
    </location>
</feature>
<keyword evidence="15" id="KW-1185">Reference proteome</keyword>
<dbReference type="InterPro" id="IPR018108">
    <property type="entry name" value="MCP_transmembrane"/>
</dbReference>
<dbReference type="Proteomes" id="UP001303473">
    <property type="component" value="Unassembled WGS sequence"/>
</dbReference>
<evidence type="ECO:0000256" key="9">
    <source>
        <dbReference type="ARBA" id="ARBA00023136"/>
    </source>
</evidence>
<proteinExistence type="inferred from homology"/>
<comment type="caution">
    <text evidence="14">The sequence shown here is derived from an EMBL/GenBank/DDBJ whole genome shotgun (WGS) entry which is preliminary data.</text>
</comment>
<evidence type="ECO:0000256" key="7">
    <source>
        <dbReference type="ARBA" id="ARBA00022989"/>
    </source>
</evidence>
<evidence type="ECO:0000313" key="15">
    <source>
        <dbReference type="Proteomes" id="UP001303473"/>
    </source>
</evidence>
<dbReference type="Pfam" id="PF00153">
    <property type="entry name" value="Mito_carr"/>
    <property type="match status" value="3"/>
</dbReference>
<comment type="similarity">
    <text evidence="2 11">Belongs to the mitochondrial carrier (TC 2.A.29) family.</text>
</comment>
<dbReference type="InterPro" id="IPR050567">
    <property type="entry name" value="Mitochondrial_Carrier"/>
</dbReference>
<dbReference type="PANTHER" id="PTHR45624">
    <property type="entry name" value="MITOCHONDRIAL BASIC AMINO ACIDS TRANSPORTER-RELATED"/>
    <property type="match status" value="1"/>
</dbReference>
<dbReference type="EMBL" id="MU853765">
    <property type="protein sequence ID" value="KAK3943461.1"/>
    <property type="molecule type" value="Genomic_DNA"/>
</dbReference>
<evidence type="ECO:0000256" key="2">
    <source>
        <dbReference type="ARBA" id="ARBA00006375"/>
    </source>
</evidence>
<evidence type="ECO:0000256" key="1">
    <source>
        <dbReference type="ARBA" id="ARBA00004225"/>
    </source>
</evidence>
<sequence length="381" mass="41610">MPAELRTDNKNSILQNGSARLPPLSIMPQHGNNNSNSKQTPISDSTGSSGKDGIDGSSSGQRTTHRLLKRYRVEVAASASSVLSTLSTFPLDSVKTRMQTYKYSGFLDCVRHTYQTEKFRGFFRGVTAPMASITLVRTVSFSIYQRAKYAYSDWIKKNFGVDVIGHISAKGSYPNFWSVATFGAAGATAGSCITLIACPFELTKLSAQVSVLMADKKNCPKPESHAIAASYSNKGTLKTMGNIIKHRGFGGLYTGFGLHLLRDTLGTGIYFMTYESSKQLLTTIGGENTHSNPLAVLVAGGLCGIVSWALIYPVDSAKSIYQRNSLMYSKGQKVEPVKIEFFQRNMYRGLGVSMGRSCAVNAVFFSSFEFLKKRIKAMDDV</sequence>
<evidence type="ECO:0000256" key="4">
    <source>
        <dbReference type="ARBA" id="ARBA00022692"/>
    </source>
</evidence>
<comment type="subcellular location">
    <subcellularLocation>
        <location evidence="1">Mitochondrion membrane</location>
        <topology evidence="1">Multi-pass membrane protein</topology>
    </subcellularLocation>
</comment>
<organism evidence="14 15">
    <name type="scientific">Diplogelasinospora grovesii</name>
    <dbReference type="NCBI Taxonomy" id="303347"/>
    <lineage>
        <taxon>Eukaryota</taxon>
        <taxon>Fungi</taxon>
        <taxon>Dikarya</taxon>
        <taxon>Ascomycota</taxon>
        <taxon>Pezizomycotina</taxon>
        <taxon>Sordariomycetes</taxon>
        <taxon>Sordariomycetidae</taxon>
        <taxon>Sordariales</taxon>
        <taxon>Diplogelasinosporaceae</taxon>
        <taxon>Diplogelasinospora</taxon>
    </lineage>
</organism>
<feature type="region of interest" description="Disordered" evidence="12">
    <location>
        <begin position="1"/>
        <end position="63"/>
    </location>
</feature>
<keyword evidence="8" id="KW-0496">Mitochondrion</keyword>
<name>A0AAN6S896_9PEZI</name>
<keyword evidence="3 11" id="KW-0813">Transport</keyword>
<dbReference type="SUPFAM" id="SSF103506">
    <property type="entry name" value="Mitochondrial carrier"/>
    <property type="match status" value="1"/>
</dbReference>
<evidence type="ECO:0000256" key="3">
    <source>
        <dbReference type="ARBA" id="ARBA00022448"/>
    </source>
</evidence>
<keyword evidence="6" id="KW-0999">Mitochondrion inner membrane</keyword>